<dbReference type="Proteomes" id="UP000055048">
    <property type="component" value="Unassembled WGS sequence"/>
</dbReference>
<evidence type="ECO:0000313" key="1">
    <source>
        <dbReference type="EMBL" id="KRX38476.1"/>
    </source>
</evidence>
<organism evidence="1 2">
    <name type="scientific">Trichinella murrelli</name>
    <dbReference type="NCBI Taxonomy" id="144512"/>
    <lineage>
        <taxon>Eukaryota</taxon>
        <taxon>Metazoa</taxon>
        <taxon>Ecdysozoa</taxon>
        <taxon>Nematoda</taxon>
        <taxon>Enoplea</taxon>
        <taxon>Dorylaimia</taxon>
        <taxon>Trichinellida</taxon>
        <taxon>Trichinellidae</taxon>
        <taxon>Trichinella</taxon>
    </lineage>
</organism>
<accession>A0A0V0THK4</accession>
<sequence length="59" mass="6854">MIYSNWQWKRPFVRIPLKVDMVVCALLQSEQTGTPEYASLDFSPDNFVCQNARFEAVRG</sequence>
<comment type="caution">
    <text evidence="1">The sequence shown here is derived from an EMBL/GenBank/DDBJ whole genome shotgun (WGS) entry which is preliminary data.</text>
</comment>
<dbReference type="EMBL" id="JYDJ01000266">
    <property type="protein sequence ID" value="KRX38476.1"/>
    <property type="molecule type" value="Genomic_DNA"/>
</dbReference>
<evidence type="ECO:0000313" key="2">
    <source>
        <dbReference type="Proteomes" id="UP000055048"/>
    </source>
</evidence>
<protein>
    <submittedName>
        <fullName evidence="1">Uncharacterized protein</fullName>
    </submittedName>
</protein>
<reference evidence="1 2" key="1">
    <citation type="submission" date="2015-01" db="EMBL/GenBank/DDBJ databases">
        <title>Evolution of Trichinella species and genotypes.</title>
        <authorList>
            <person name="Korhonen P.K."/>
            <person name="Edoardo P."/>
            <person name="Giuseppe L.R."/>
            <person name="Gasser R.B."/>
        </authorList>
    </citation>
    <scope>NUCLEOTIDE SEQUENCE [LARGE SCALE GENOMIC DNA]</scope>
    <source>
        <strain evidence="1">ISS417</strain>
    </source>
</reference>
<name>A0A0V0THK4_9BILA</name>
<gene>
    <name evidence="1" type="ORF">T05_11849</name>
</gene>
<dbReference type="OrthoDB" id="5920748at2759"/>
<dbReference type="AlphaFoldDB" id="A0A0V0THK4"/>
<proteinExistence type="predicted"/>
<keyword evidence="2" id="KW-1185">Reference proteome</keyword>